<organism evidence="2 3">
    <name type="scientific">Vibrio phage Seahorse</name>
    <dbReference type="NCBI Taxonomy" id="2662136"/>
    <lineage>
        <taxon>Viruses</taxon>
        <taxon>Duplodnaviria</taxon>
        <taxon>Heunggongvirae</taxon>
        <taxon>Uroviricota</taxon>
        <taxon>Caudoviricetes</taxon>
        <taxon>Seahorsevirus</taxon>
        <taxon>Seahorsevirus seahorse</taxon>
    </lineage>
</organism>
<accession>A0A6B7SGK8</accession>
<sequence length="392" mass="43108">MPANVIMNGGLYTAEQIDKNFEGIEGTLAPLGHPMLNGEFISAKQAEGLNQGYVGAWNRNAKKAGNRIYVEKWIDIEVAKQSEKGRELIDRIEAIERGEDVPPIHTSIAVFLEQLQPNEEQKQMGAEWVADIKSVDHDAILLHEVGAATPEQGVGMMVNADQAVTLKPVVNRGALEGETFRDKERMLDQAARKKFVTGDVDYVWVADFTDSQAVVITNGGEAMVYTYSREGDTITFEDNGTPVQREESWVTMAMNTAKRFIPFFGKQDNPATNQQEGDMPLTPEEKQELITEIGKGLAANVAEAVKPIVESVNELKANTDEKFKVLTANHDAEEARKREAVKEKFGEVVANSLQGDALDDMFKQCGSAAPLGTNSAMQQPETGAPEADEYFK</sequence>
<dbReference type="Proteomes" id="UP000500903">
    <property type="component" value="Segment"/>
</dbReference>
<name>A0A6B7SGK8_9CAUD</name>
<feature type="region of interest" description="Disordered" evidence="1">
    <location>
        <begin position="368"/>
        <end position="392"/>
    </location>
</feature>
<reference evidence="2 3" key="1">
    <citation type="journal article" date="2020" name="Sci. Rep.">
        <title>A novel vibriophage exhibits inhibitory activity against host protein synthesis machinery.</title>
        <authorList>
            <person name="Thammatinna K."/>
            <person name="Egan M.E."/>
            <person name="Htoo H.H."/>
            <person name="Khanna K."/>
            <person name="Sugie J."/>
            <person name="Nideffer J.F."/>
            <person name="Villa E."/>
            <person name="Tassanakajon A."/>
            <person name="Pogliano J."/>
            <person name="Nonejuie P."/>
            <person name="Chaikeeratisak V."/>
        </authorList>
    </citation>
    <scope>NUCLEOTIDE SEQUENCE [LARGE SCALE GENOMIC DNA]</scope>
</reference>
<feature type="compositionally biased region" description="Polar residues" evidence="1">
    <location>
        <begin position="372"/>
        <end position="381"/>
    </location>
</feature>
<proteinExistence type="predicted"/>
<dbReference type="KEGG" id="vg:77925258"/>
<evidence type="ECO:0000256" key="1">
    <source>
        <dbReference type="SAM" id="MobiDB-lite"/>
    </source>
</evidence>
<evidence type="ECO:0000313" key="3">
    <source>
        <dbReference type="Proteomes" id="UP000500903"/>
    </source>
</evidence>
<dbReference type="GeneID" id="77925258"/>
<dbReference type="EMBL" id="MN512538">
    <property type="protein sequence ID" value="QGF21023.1"/>
    <property type="molecule type" value="Genomic_DNA"/>
</dbReference>
<protein>
    <submittedName>
        <fullName evidence="2">Uncharacterized protein</fullName>
    </submittedName>
</protein>
<dbReference type="RefSeq" id="YP_010649698.1">
    <property type="nucleotide sequence ID" value="NC_070772.1"/>
</dbReference>
<keyword evidence="3" id="KW-1185">Reference proteome</keyword>
<evidence type="ECO:0000313" key="2">
    <source>
        <dbReference type="EMBL" id="QGF21023.1"/>
    </source>
</evidence>